<evidence type="ECO:0000313" key="3">
    <source>
        <dbReference type="Proteomes" id="UP000014977"/>
    </source>
</evidence>
<dbReference type="AlphaFoldDB" id="S7TQQ6"/>
<organism evidence="2 3">
    <name type="scientific">Desulfococcus multivorans DSM 2059</name>
    <dbReference type="NCBI Taxonomy" id="1121405"/>
    <lineage>
        <taxon>Bacteria</taxon>
        <taxon>Pseudomonadati</taxon>
        <taxon>Thermodesulfobacteriota</taxon>
        <taxon>Desulfobacteria</taxon>
        <taxon>Desulfobacterales</taxon>
        <taxon>Desulfococcaceae</taxon>
        <taxon>Desulfococcus</taxon>
    </lineage>
</organism>
<feature type="transmembrane region" description="Helical" evidence="1">
    <location>
        <begin position="7"/>
        <end position="35"/>
    </location>
</feature>
<reference evidence="2 3" key="1">
    <citation type="journal article" date="2013" name="Genome Announc.">
        <title>Draft genome sequences for three mercury-methylating, sulfate-reducing bacteria.</title>
        <authorList>
            <person name="Brown S.D."/>
            <person name="Hurt R.A.Jr."/>
            <person name="Gilmour C.C."/>
            <person name="Elias D.A."/>
        </authorList>
    </citation>
    <scope>NUCLEOTIDE SEQUENCE [LARGE SCALE GENOMIC DNA]</scope>
    <source>
        <strain evidence="2 3">DSM 2059</strain>
    </source>
</reference>
<dbReference type="Proteomes" id="UP000014977">
    <property type="component" value="Unassembled WGS sequence"/>
</dbReference>
<gene>
    <name evidence="2" type="ORF">dsmv_2658</name>
</gene>
<name>S7TQQ6_DESML</name>
<keyword evidence="1" id="KW-0472">Membrane</keyword>
<dbReference type="RefSeq" id="WP_020877415.1">
    <property type="nucleotide sequence ID" value="NZ_ATHJ01000090.1"/>
</dbReference>
<keyword evidence="1" id="KW-1133">Transmembrane helix</keyword>
<keyword evidence="1" id="KW-0812">Transmembrane</keyword>
<proteinExistence type="predicted"/>
<protein>
    <submittedName>
        <fullName evidence="2">Uncharacterized protein</fullName>
    </submittedName>
</protein>
<evidence type="ECO:0000313" key="2">
    <source>
        <dbReference type="EMBL" id="EPR39316.1"/>
    </source>
</evidence>
<keyword evidence="3" id="KW-1185">Reference proteome</keyword>
<comment type="caution">
    <text evidence="2">The sequence shown here is derived from an EMBL/GenBank/DDBJ whole genome shotgun (WGS) entry which is preliminary data.</text>
</comment>
<accession>S7TQQ6</accession>
<evidence type="ECO:0000256" key="1">
    <source>
        <dbReference type="SAM" id="Phobius"/>
    </source>
</evidence>
<sequence length="55" mass="6316">MNIGYRLLICLGIVILHFAAFAVPVAELFMIYVILFNPRWFRDFLNGTAGSPEKR</sequence>
<dbReference type="EMBL" id="ATHJ01000090">
    <property type="protein sequence ID" value="EPR39316.1"/>
    <property type="molecule type" value="Genomic_DNA"/>
</dbReference>